<name>A0A2I0UW10_9BACI</name>
<dbReference type="PANTHER" id="PTHR30532:SF26">
    <property type="entry name" value="IRON(3+)-HYDROXAMATE-BINDING PROTEIN FHUD"/>
    <property type="match status" value="1"/>
</dbReference>
<dbReference type="Gene3D" id="3.40.50.1980">
    <property type="entry name" value="Nitrogenase molybdenum iron protein domain"/>
    <property type="match status" value="2"/>
</dbReference>
<feature type="domain" description="HTH araC/xylS-type" evidence="8">
    <location>
        <begin position="177"/>
        <end position="275"/>
    </location>
</feature>
<comment type="subcellular location">
    <subcellularLocation>
        <location evidence="1">Cell membrane</location>
        <topology evidence="1">Lipid-anchor</topology>
    </subcellularLocation>
</comment>
<dbReference type="GO" id="GO:0003700">
    <property type="term" value="F:DNA-binding transcription factor activity"/>
    <property type="evidence" value="ECO:0007669"/>
    <property type="project" value="InterPro"/>
</dbReference>
<gene>
    <name evidence="10" type="ORF">CRI88_18765</name>
</gene>
<dbReference type="GO" id="GO:0030288">
    <property type="term" value="C:outer membrane-bounded periplasmic space"/>
    <property type="evidence" value="ECO:0007669"/>
    <property type="project" value="TreeGrafter"/>
</dbReference>
<dbReference type="InterPro" id="IPR009057">
    <property type="entry name" value="Homeodomain-like_sf"/>
</dbReference>
<accession>A0A2I0UW10</accession>
<evidence type="ECO:0000259" key="9">
    <source>
        <dbReference type="PROSITE" id="PS50983"/>
    </source>
</evidence>
<dbReference type="InterPro" id="IPR051313">
    <property type="entry name" value="Bact_iron-sidero_bind"/>
</dbReference>
<keyword evidence="5" id="KW-0805">Transcription regulation</keyword>
<dbReference type="GO" id="GO:0043565">
    <property type="term" value="F:sequence-specific DNA binding"/>
    <property type="evidence" value="ECO:0007669"/>
    <property type="project" value="InterPro"/>
</dbReference>
<sequence>MNIEEHLLLWNYASIKVLDVRHRVMRIGDTLQPYKLPTSVLIVITRGTAQVHLDQTNYHVIQFQMIHSGKGAALEINQITNELECYLIFYKGSVPYPVGQRILQLFEKRNAFQIQFSLVPKYPVTIYEKVQLMYESWQQSRWLERLQVKTLFYQIILSIYQELCSQESYVKETDLVSQIKRYVDEHYADSIKLESLAEHLNYSVSHISAVFKRETNYSFIEYVMHTRMKKAVALLKSTNVSLKDIATSVGYTDVHYFNRIFKRHLGISPGKYRKRVMEQGILEDTPQIIMESSIEGEMFQRYIVNDNHYQYKKGENIPMSQKHKTNFAAIVLLCLTLLLGACSNGTNPQSKTQGQTTEVTQATIVYKAANREVEIPKNPKRIVVVADSYAGYLLALGIKPIGMSDFALSNPYFEGKIDGIESIGDNKSIEKILELKPDLIIAFDGMEGFENFEKIAPTVGIKYGAMSYREQLVEFGKMLNREKEAAQWINNWDEKIADNKSTIQEVVGDQTVSLMGGTDKEVYIYGDHYSRGGEIIYGEFQLNAPALVQKEALESKEWGVAFSIERLLDYAGDFIFVEDTALAFLKESILWNELPAVKNNKVTILDSDASYFNDPVSLEKQLDIVVEAFNKMDKNK</sequence>
<evidence type="ECO:0000259" key="8">
    <source>
        <dbReference type="PROSITE" id="PS01124"/>
    </source>
</evidence>
<dbReference type="Pfam" id="PF01497">
    <property type="entry name" value="Peripla_BP_2"/>
    <property type="match status" value="1"/>
</dbReference>
<dbReference type="SUPFAM" id="SSF53807">
    <property type="entry name" value="Helical backbone' metal receptor"/>
    <property type="match status" value="1"/>
</dbReference>
<dbReference type="PROSITE" id="PS01124">
    <property type="entry name" value="HTH_ARAC_FAMILY_2"/>
    <property type="match status" value="1"/>
</dbReference>
<feature type="domain" description="Fe/B12 periplasmic-binding" evidence="9">
    <location>
        <begin position="381"/>
        <end position="633"/>
    </location>
</feature>
<keyword evidence="7" id="KW-0804">Transcription</keyword>
<dbReference type="Pfam" id="PF12833">
    <property type="entry name" value="HTH_18"/>
    <property type="match status" value="1"/>
</dbReference>
<evidence type="ECO:0000256" key="7">
    <source>
        <dbReference type="ARBA" id="ARBA00023163"/>
    </source>
</evidence>
<proteinExistence type="inferred from homology"/>
<dbReference type="AlphaFoldDB" id="A0A2I0UW10"/>
<dbReference type="SUPFAM" id="SSF46689">
    <property type="entry name" value="Homeodomain-like"/>
    <property type="match status" value="2"/>
</dbReference>
<keyword evidence="4" id="KW-0732">Signal</keyword>
<dbReference type="InterPro" id="IPR018062">
    <property type="entry name" value="HTH_AraC-typ_CS"/>
</dbReference>
<comment type="caution">
    <text evidence="10">The sequence shown here is derived from an EMBL/GenBank/DDBJ whole genome shotgun (WGS) entry which is preliminary data.</text>
</comment>
<dbReference type="InterPro" id="IPR002491">
    <property type="entry name" value="ABC_transptr_periplasmic_BD"/>
</dbReference>
<evidence type="ECO:0000256" key="5">
    <source>
        <dbReference type="ARBA" id="ARBA00023015"/>
    </source>
</evidence>
<dbReference type="RefSeq" id="WP_101966942.1">
    <property type="nucleotide sequence ID" value="NZ_PDFK01000008.1"/>
</dbReference>
<dbReference type="PANTHER" id="PTHR30532">
    <property type="entry name" value="IRON III DICITRATE-BINDING PERIPLASMIC PROTEIN"/>
    <property type="match status" value="1"/>
</dbReference>
<dbReference type="EMBL" id="PDFK01000008">
    <property type="protein sequence ID" value="PKU50182.1"/>
    <property type="molecule type" value="Genomic_DNA"/>
</dbReference>
<evidence type="ECO:0000313" key="11">
    <source>
        <dbReference type="Proteomes" id="UP000234956"/>
    </source>
</evidence>
<dbReference type="GO" id="GO:1901678">
    <property type="term" value="P:iron coordination entity transport"/>
    <property type="evidence" value="ECO:0007669"/>
    <property type="project" value="UniProtKB-ARBA"/>
</dbReference>
<dbReference type="InterPro" id="IPR020449">
    <property type="entry name" value="Tscrpt_reg_AraC-type_HTH"/>
</dbReference>
<evidence type="ECO:0000256" key="6">
    <source>
        <dbReference type="ARBA" id="ARBA00023125"/>
    </source>
</evidence>
<dbReference type="SMART" id="SM00342">
    <property type="entry name" value="HTH_ARAC"/>
    <property type="match status" value="1"/>
</dbReference>
<evidence type="ECO:0000256" key="4">
    <source>
        <dbReference type="ARBA" id="ARBA00022729"/>
    </source>
</evidence>
<reference evidence="10 11" key="1">
    <citation type="submission" date="2017-10" db="EMBL/GenBank/DDBJ databases">
        <title>Draft genome of Lysinibacillus fusiformis strain Juneja, a laboratory-derived pathogen of Drosophila melanogaster.</title>
        <authorList>
            <person name="Smith B.R."/>
            <person name="Unckless R.L."/>
        </authorList>
    </citation>
    <scope>NUCLEOTIDE SEQUENCE [LARGE SCALE GENOMIC DNA]</scope>
    <source>
        <strain evidence="10 11">Juneja</strain>
    </source>
</reference>
<keyword evidence="3" id="KW-0813">Transport</keyword>
<evidence type="ECO:0000313" key="10">
    <source>
        <dbReference type="EMBL" id="PKU50182.1"/>
    </source>
</evidence>
<evidence type="ECO:0000256" key="3">
    <source>
        <dbReference type="ARBA" id="ARBA00022448"/>
    </source>
</evidence>
<protein>
    <submittedName>
        <fullName evidence="10">AraC family transcriptional regulator</fullName>
    </submittedName>
</protein>
<dbReference type="PROSITE" id="PS50983">
    <property type="entry name" value="FE_B12_PBP"/>
    <property type="match status" value="1"/>
</dbReference>
<dbReference type="PRINTS" id="PR00032">
    <property type="entry name" value="HTHARAC"/>
</dbReference>
<evidence type="ECO:0000256" key="2">
    <source>
        <dbReference type="ARBA" id="ARBA00008814"/>
    </source>
</evidence>
<keyword evidence="6" id="KW-0238">DNA-binding</keyword>
<dbReference type="PROSITE" id="PS00041">
    <property type="entry name" value="HTH_ARAC_FAMILY_1"/>
    <property type="match status" value="1"/>
</dbReference>
<dbReference type="Proteomes" id="UP000234956">
    <property type="component" value="Unassembled WGS sequence"/>
</dbReference>
<comment type="similarity">
    <text evidence="2">Belongs to the bacterial solute-binding protein 8 family.</text>
</comment>
<dbReference type="Gene3D" id="1.10.10.60">
    <property type="entry name" value="Homeodomain-like"/>
    <property type="match status" value="2"/>
</dbReference>
<organism evidence="10 11">
    <name type="scientific">Lysinibacillus fusiformis</name>
    <dbReference type="NCBI Taxonomy" id="28031"/>
    <lineage>
        <taxon>Bacteria</taxon>
        <taxon>Bacillati</taxon>
        <taxon>Bacillota</taxon>
        <taxon>Bacilli</taxon>
        <taxon>Bacillales</taxon>
        <taxon>Bacillaceae</taxon>
        <taxon>Lysinibacillus</taxon>
    </lineage>
</organism>
<dbReference type="GO" id="GO:0005886">
    <property type="term" value="C:plasma membrane"/>
    <property type="evidence" value="ECO:0007669"/>
    <property type="project" value="UniProtKB-SubCell"/>
</dbReference>
<evidence type="ECO:0000256" key="1">
    <source>
        <dbReference type="ARBA" id="ARBA00004193"/>
    </source>
</evidence>
<dbReference type="InterPro" id="IPR018060">
    <property type="entry name" value="HTH_AraC"/>
</dbReference>